<sequence length="323" mass="35883">MKETGAPQSEVNPRYRGYQLLYRATRNLRQSAFFTTLTPKTPSCACCERPWAEVEAPFEAVEYRYGKNGGTEYVCLTCYTPRIASEQMLGLERMNVTGNTRTPVYGKLGMLVGSGGIITPAAELHLTLPPKLFEKYRQGQWGQEGRLSTEKPLARLLALLAQGELDPVSEGFVYIENWGRKVDGLMRHLTPTTSLRELWCNSESGVSVLDLHAMVLTAQQLKTQGLAAQADRIMFWKPILDAAEGKRDDKAFGQWLEKVPDPAALLHALPTDPHERLKLPAVLGTVMPHLDALLPYCEPPAPLQIPMVEAPPVSRDPQQGSLF</sequence>
<dbReference type="EMBL" id="JARWAN010000016">
    <property type="protein sequence ID" value="MDR5899478.1"/>
    <property type="molecule type" value="Genomic_DNA"/>
</dbReference>
<dbReference type="Proteomes" id="UP001254564">
    <property type="component" value="Unassembled WGS sequence"/>
</dbReference>
<evidence type="ECO:0000313" key="1">
    <source>
        <dbReference type="EMBL" id="MDR5899478.1"/>
    </source>
</evidence>
<reference evidence="1 2" key="1">
    <citation type="submission" date="2023-04" db="EMBL/GenBank/DDBJ databases">
        <title>A long-awaited taxogenomic arrangement of the family Halomonadaceae.</title>
        <authorList>
            <person name="De La Haba R."/>
            <person name="Chuvochina M."/>
            <person name="Wittouck S."/>
            <person name="Arahal D.R."/>
            <person name="Sanchez-Porro C."/>
            <person name="Hugenholtz P."/>
            <person name="Ventosa A."/>
        </authorList>
    </citation>
    <scope>NUCLEOTIDE SEQUENCE [LARGE SCALE GENOMIC DNA]</scope>
    <source>
        <strain evidence="1 2">DSM 21020</strain>
    </source>
</reference>
<gene>
    <name evidence="1" type="ORF">QC823_10805</name>
</gene>
<keyword evidence="2" id="KW-1185">Reference proteome</keyword>
<evidence type="ECO:0000313" key="2">
    <source>
        <dbReference type="Proteomes" id="UP001254564"/>
    </source>
</evidence>
<proteinExistence type="predicted"/>
<dbReference type="RefSeq" id="WP_309656362.1">
    <property type="nucleotide sequence ID" value="NZ_JARWAN010000016.1"/>
</dbReference>
<comment type="caution">
    <text evidence="1">The sequence shown here is derived from an EMBL/GenBank/DDBJ whole genome shotgun (WGS) entry which is preliminary data.</text>
</comment>
<protein>
    <submittedName>
        <fullName evidence="1">Uncharacterized protein</fullName>
    </submittedName>
</protein>
<name>A0ABU1H5A0_9GAMM</name>
<organism evidence="1 2">
    <name type="scientific">Vreelandella vilamensis</name>
    <dbReference type="NCBI Taxonomy" id="531309"/>
    <lineage>
        <taxon>Bacteria</taxon>
        <taxon>Pseudomonadati</taxon>
        <taxon>Pseudomonadota</taxon>
        <taxon>Gammaproteobacteria</taxon>
        <taxon>Oceanospirillales</taxon>
        <taxon>Halomonadaceae</taxon>
        <taxon>Vreelandella</taxon>
    </lineage>
</organism>
<accession>A0ABU1H5A0</accession>